<dbReference type="InterPro" id="IPR008928">
    <property type="entry name" value="6-hairpin_glycosidase_sf"/>
</dbReference>
<dbReference type="PANTHER" id="PTHR42899">
    <property type="entry name" value="SPERMATOGENESIS-ASSOCIATED PROTEIN 20"/>
    <property type="match status" value="1"/>
</dbReference>
<reference evidence="2" key="2">
    <citation type="journal article" date="2014" name="ISME J.">
        <title>Microbial stratification in low pH oxic and suboxic macroscopic growths along an acid mine drainage.</title>
        <authorList>
            <person name="Mendez-Garcia C."/>
            <person name="Mesa V."/>
            <person name="Sprenger R.R."/>
            <person name="Richter M."/>
            <person name="Diez M.S."/>
            <person name="Solano J."/>
            <person name="Bargiela R."/>
            <person name="Golyshina O.V."/>
            <person name="Manteca A."/>
            <person name="Ramos J.L."/>
            <person name="Gallego J.R."/>
            <person name="Llorente I."/>
            <person name="Martins Dos Santos V.A."/>
            <person name="Jensen O.N."/>
            <person name="Pelaez A.I."/>
            <person name="Sanchez J."/>
            <person name="Ferrer M."/>
        </authorList>
    </citation>
    <scope>NUCLEOTIDE SEQUENCE</scope>
</reference>
<name>T1D2D1_9ZZZZ</name>
<dbReference type="InterPro" id="IPR024705">
    <property type="entry name" value="Ssp411"/>
</dbReference>
<evidence type="ECO:0000313" key="2">
    <source>
        <dbReference type="EMBL" id="EQD75599.1"/>
    </source>
</evidence>
<feature type="non-terminal residue" evidence="2">
    <location>
        <position position="441"/>
    </location>
</feature>
<dbReference type="GO" id="GO:0005975">
    <property type="term" value="P:carbohydrate metabolic process"/>
    <property type="evidence" value="ECO:0007669"/>
    <property type="project" value="InterPro"/>
</dbReference>
<dbReference type="InterPro" id="IPR004879">
    <property type="entry name" value="Ssp411-like_TRX"/>
</dbReference>
<dbReference type="Pfam" id="PF03190">
    <property type="entry name" value="Thioredox_DsbH"/>
    <property type="match status" value="1"/>
</dbReference>
<sequence>MAEGAPEPGRPRGWRLEGSSSAYLRGASEQPIDWHPWGNEAFDVARRTGRPILLDIGASWCHWCHVMDEGTYSDAEVARLLGAHFVAIKVDRDEHPEIDRRYQRQVGALTGEGGWPLTGFLTPDGDVFLGGTYYPPTEGHGRPGFRRLLAEIARLWKEEPDQFHRHAQSIRDALERMRSARPAAGRSLEEFVSGILAQVHQGYDPVNGGFGFAPKFPHPTAVSLLLWEEYSRGSPVSGERARENLLRMADGGIYDQIGGGFHRYSVDEAWHIPHFEKMASDNAALLAGYVEGAQRFADPRFEQVVGGIVNWVRATLLDPEGGFGASQDADNAPGDDGSFYTWTRAEMRGALEEPEFKVASRFFGAGSDGRMPEDPQRNVLFRLMPIAEVASSVGVSETSARASLERSIEKLRAARARRPQPIVDHARHADLNGAMAFAFAR</sequence>
<dbReference type="AlphaFoldDB" id="T1D2D1"/>
<feature type="domain" description="Spermatogenesis-associated protein 20-like TRX" evidence="1">
    <location>
        <begin position="15"/>
        <end position="174"/>
    </location>
</feature>
<gene>
    <name evidence="2" type="ORF">B1B_02027</name>
</gene>
<organism evidence="2">
    <name type="scientific">mine drainage metagenome</name>
    <dbReference type="NCBI Taxonomy" id="410659"/>
    <lineage>
        <taxon>unclassified sequences</taxon>
        <taxon>metagenomes</taxon>
        <taxon>ecological metagenomes</taxon>
    </lineage>
</organism>
<dbReference type="SUPFAM" id="SSF48208">
    <property type="entry name" value="Six-hairpin glycosidases"/>
    <property type="match status" value="1"/>
</dbReference>
<dbReference type="InterPro" id="IPR036249">
    <property type="entry name" value="Thioredoxin-like_sf"/>
</dbReference>
<dbReference type="CDD" id="cd02955">
    <property type="entry name" value="SSP411"/>
    <property type="match status" value="1"/>
</dbReference>
<evidence type="ECO:0000259" key="1">
    <source>
        <dbReference type="Pfam" id="PF03190"/>
    </source>
</evidence>
<reference evidence="2" key="1">
    <citation type="submission" date="2013-08" db="EMBL/GenBank/DDBJ databases">
        <authorList>
            <person name="Mendez C."/>
            <person name="Richter M."/>
            <person name="Ferrer M."/>
            <person name="Sanchez J."/>
        </authorList>
    </citation>
    <scope>NUCLEOTIDE SEQUENCE</scope>
</reference>
<dbReference type="PANTHER" id="PTHR42899:SF1">
    <property type="entry name" value="SPERMATOGENESIS-ASSOCIATED PROTEIN 20"/>
    <property type="match status" value="1"/>
</dbReference>
<comment type="caution">
    <text evidence="2">The sequence shown here is derived from an EMBL/GenBank/DDBJ whole genome shotgun (WGS) entry which is preliminary data.</text>
</comment>
<proteinExistence type="predicted"/>
<protein>
    <submittedName>
        <fullName evidence="2">Protein containing DUF255</fullName>
    </submittedName>
</protein>
<dbReference type="EMBL" id="AUZY01001199">
    <property type="protein sequence ID" value="EQD75599.1"/>
    <property type="molecule type" value="Genomic_DNA"/>
</dbReference>
<accession>T1D2D1</accession>
<dbReference type="SUPFAM" id="SSF52833">
    <property type="entry name" value="Thioredoxin-like"/>
    <property type="match status" value="1"/>
</dbReference>
<dbReference type="Gene3D" id="3.40.30.10">
    <property type="entry name" value="Glutaredoxin"/>
    <property type="match status" value="1"/>
</dbReference>